<proteinExistence type="predicted"/>
<organism evidence="3 4">
    <name type="scientific">Verticiella sediminum</name>
    <dbReference type="NCBI Taxonomy" id="1247510"/>
    <lineage>
        <taxon>Bacteria</taxon>
        <taxon>Pseudomonadati</taxon>
        <taxon>Pseudomonadota</taxon>
        <taxon>Betaproteobacteria</taxon>
        <taxon>Burkholderiales</taxon>
        <taxon>Alcaligenaceae</taxon>
        <taxon>Verticiella</taxon>
    </lineage>
</organism>
<sequence>MHRNGHPGPVAPSQPVLGLRDGRRRLPHPRQGTGRRRRARRRRAAGPPARARRALSHRRQRRDLSDAGGPQGRGRAARPCGHGLKEFPLSHPHEHEAPAVAAPALACDSHFHVFGPAERYPHGAELRYAPPLAPLADYLALARLLGIERYVFVQPSAYGRDNRCMLDAMREVGDACRGIVDIDENAPDSELAQLHAQGVRGVRINVRPIKPYEAGFAPTLLPRIERLAARCAEIGWHLDFLLPGWLTTELMPQLRALRLPFTLAHLGMHLARDGVEAPGYAELLDLLRHGEGYCRVKLTGIYRISTAPGFSDVGPMVRALLEAAPDRLLWGSDYPHLSFAQNSSVALFNKLAEWVPEAGMRQRILVDNPAELFGFREERAAAPPQPRRGQDDRTVP</sequence>
<accession>A0A556AJH6</accession>
<dbReference type="OrthoDB" id="9787654at2"/>
<comment type="caution">
    <text evidence="3">The sequence shown here is derived from an EMBL/GenBank/DDBJ whole genome shotgun (WGS) entry which is preliminary data.</text>
</comment>
<feature type="region of interest" description="Disordered" evidence="1">
    <location>
        <begin position="376"/>
        <end position="396"/>
    </location>
</feature>
<dbReference type="EMBL" id="VLTJ01000029">
    <property type="protein sequence ID" value="TSH93020.1"/>
    <property type="molecule type" value="Genomic_DNA"/>
</dbReference>
<gene>
    <name evidence="3" type="ORF">FOZ76_16680</name>
</gene>
<name>A0A556AJH6_9BURK</name>
<dbReference type="GO" id="GO:0016787">
    <property type="term" value="F:hydrolase activity"/>
    <property type="evidence" value="ECO:0007669"/>
    <property type="project" value="UniProtKB-KW"/>
</dbReference>
<dbReference type="InterPro" id="IPR052358">
    <property type="entry name" value="Aro_Compnd_Degr_Hydrolases"/>
</dbReference>
<dbReference type="Pfam" id="PF04909">
    <property type="entry name" value="Amidohydro_2"/>
    <property type="match status" value="1"/>
</dbReference>
<feature type="region of interest" description="Disordered" evidence="1">
    <location>
        <begin position="1"/>
        <end position="84"/>
    </location>
</feature>
<dbReference type="InterPro" id="IPR006680">
    <property type="entry name" value="Amidohydro-rel"/>
</dbReference>
<dbReference type="SUPFAM" id="SSF51556">
    <property type="entry name" value="Metallo-dependent hydrolases"/>
    <property type="match status" value="1"/>
</dbReference>
<reference evidence="3 4" key="1">
    <citation type="submission" date="2019-07" db="EMBL/GenBank/DDBJ databases">
        <title>Qingshengfaniella alkalisoli gen. nov., sp. nov., isolated from saline soil.</title>
        <authorList>
            <person name="Xu L."/>
            <person name="Huang X.-X."/>
            <person name="Sun J.-Q."/>
        </authorList>
    </citation>
    <scope>NUCLEOTIDE SEQUENCE [LARGE SCALE GENOMIC DNA]</scope>
    <source>
        <strain evidence="3 4">DSM 27279</strain>
    </source>
</reference>
<dbReference type="PANTHER" id="PTHR35563:SF2">
    <property type="entry name" value="BARREL METAL-DEPENDENT HYDROLASE, PUTATIVE (AFU_ORTHOLOGUE AFUA_1G16240)-RELATED"/>
    <property type="match status" value="1"/>
</dbReference>
<evidence type="ECO:0000313" key="3">
    <source>
        <dbReference type="EMBL" id="TSH93020.1"/>
    </source>
</evidence>
<feature type="domain" description="Amidohydrolase-related" evidence="2">
    <location>
        <begin position="107"/>
        <end position="375"/>
    </location>
</feature>
<evidence type="ECO:0000259" key="2">
    <source>
        <dbReference type="Pfam" id="PF04909"/>
    </source>
</evidence>
<dbReference type="Proteomes" id="UP000318405">
    <property type="component" value="Unassembled WGS sequence"/>
</dbReference>
<dbReference type="Gene3D" id="3.20.20.140">
    <property type="entry name" value="Metal-dependent hydrolases"/>
    <property type="match status" value="1"/>
</dbReference>
<evidence type="ECO:0000256" key="1">
    <source>
        <dbReference type="SAM" id="MobiDB-lite"/>
    </source>
</evidence>
<dbReference type="InterPro" id="IPR032466">
    <property type="entry name" value="Metal_Hydrolase"/>
</dbReference>
<evidence type="ECO:0000313" key="4">
    <source>
        <dbReference type="Proteomes" id="UP000318405"/>
    </source>
</evidence>
<dbReference type="PANTHER" id="PTHR35563">
    <property type="entry name" value="BARREL METAL-DEPENDENT HYDROLASE, PUTATIVE (AFU_ORTHOLOGUE AFUA_1G16240)-RELATED"/>
    <property type="match status" value="1"/>
</dbReference>
<keyword evidence="4" id="KW-1185">Reference proteome</keyword>
<keyword evidence="3" id="KW-0378">Hydrolase</keyword>
<dbReference type="AlphaFoldDB" id="A0A556AJH6"/>
<feature type="compositionally biased region" description="Basic residues" evidence="1">
    <location>
        <begin position="22"/>
        <end position="61"/>
    </location>
</feature>
<protein>
    <submittedName>
        <fullName evidence="3">Amidohydrolase family protein</fullName>
    </submittedName>
</protein>